<dbReference type="RefSeq" id="WP_313719173.1">
    <property type="nucleotide sequence ID" value="NZ_CP134876.1"/>
</dbReference>
<organism evidence="1 2">
    <name type="scientific">Micromonospora halotolerans</name>
    <dbReference type="NCBI Taxonomy" id="709879"/>
    <lineage>
        <taxon>Bacteria</taxon>
        <taxon>Bacillati</taxon>
        <taxon>Actinomycetota</taxon>
        <taxon>Actinomycetes</taxon>
        <taxon>Micromonosporales</taxon>
        <taxon>Micromonosporaceae</taxon>
        <taxon>Micromonospora</taxon>
    </lineage>
</organism>
<accession>A0ABY9ZRQ9</accession>
<proteinExistence type="predicted"/>
<evidence type="ECO:0000313" key="2">
    <source>
        <dbReference type="Proteomes" id="UP001303001"/>
    </source>
</evidence>
<gene>
    <name evidence="1" type="ORF">RMN56_20760</name>
</gene>
<dbReference type="Proteomes" id="UP001303001">
    <property type="component" value="Chromosome"/>
</dbReference>
<evidence type="ECO:0000313" key="1">
    <source>
        <dbReference type="EMBL" id="WNM37587.1"/>
    </source>
</evidence>
<protein>
    <submittedName>
        <fullName evidence="1">Uncharacterized protein</fullName>
    </submittedName>
</protein>
<name>A0ABY9ZRQ9_9ACTN</name>
<reference evidence="1 2" key="1">
    <citation type="submission" date="2023-09" db="EMBL/GenBank/DDBJ databases">
        <title>Micromonospora halotolerans DSM 45598 genome sequence.</title>
        <authorList>
            <person name="Mo P."/>
        </authorList>
    </citation>
    <scope>NUCLEOTIDE SEQUENCE [LARGE SCALE GENOMIC DNA]</scope>
    <source>
        <strain evidence="1 2">DSM 45598</strain>
    </source>
</reference>
<sequence>MIHLKIGAPRPADDDDPMSRDWVGWTPEQTPQQIYDRNRGIWSLGSRAERQRYTVFSSLITGMNVAVIENTGIENVAGGKRAVVGRILEPGHPVHDALINQPALDNYRNPVTYPDHSVDHQRTCACSCGEAVAGARLFLPGHDQRAIHTRIAAQWGDTLGFIRWFDDNFGAPAHAADAAAAERQTGDPRDRGR</sequence>
<dbReference type="EMBL" id="CP134876">
    <property type="protein sequence ID" value="WNM37587.1"/>
    <property type="molecule type" value="Genomic_DNA"/>
</dbReference>
<keyword evidence="2" id="KW-1185">Reference proteome</keyword>